<protein>
    <recommendedName>
        <fullName evidence="5">Melanoma antigen preferentially expressed in tumors</fullName>
    </recommendedName>
</protein>
<dbReference type="AlphaFoldDB" id="A0A6B0SAW8"/>
<gene>
    <name evidence="3" type="ORF">E5288_WYG013393</name>
</gene>
<reference evidence="3" key="1">
    <citation type="submission" date="2019-10" db="EMBL/GenBank/DDBJ databases">
        <title>The sequence and de novo assembly of the wild yak genome.</title>
        <authorList>
            <person name="Liu Y."/>
        </authorList>
    </citation>
    <scope>NUCLEOTIDE SEQUENCE [LARGE SCALE GENOMIC DNA]</scope>
    <source>
        <strain evidence="3">WY2019</strain>
    </source>
</reference>
<sequence length="584" mass="65826">MQSIWRILKMDKLDSVQDPVVNWTWKLVTLGRCLKAPRETLWITNCLISESDLTYLSQCPSISLLNDLGLSGVNLNSLSLELLQDSFLSRFFRMGVQAPPRLLELASQSLLQDEALAIAALEELPVELFPPLFTAAFAGRHTHTVKAMVQAWPFACLPLGALMKDHQPHLETFQAALDGLDLLLAQEVRPRRWKLQVLDLRRNAHQDFWTSWSGIKASVCSLLEPEPAQPMQKMHRVEAQAGLKPARAPVEVLVDLCLKEDTLDETISYLLKKAKQRRSLLNLRCQKLRIFTIPVESIRRILKLMQLDSIQDLEVNCTWNLATLASFLPHLGWMGNLRRLLLSHIHVLPRTAPIQEEHCVAQLTAQFLNLPHLQELYLDSISFLKGRLHRVLRCLKTPLETLWITNCQISESDLRYLSQCPSVGLLKHLCLSGLNLTNLSLEPLQVLIERTSATLQDLDLDECGIMDSQFSALLPSLSRCSQLTTFSFCGNHISMAVLESLLDHTVGLSKLSLVLYPAPLESYEDVRGTLHLGLLAQLHARLKRLLCASGRASTVWFKANPCPHCGDQIVYSTEPILCPCYMPT</sequence>
<dbReference type="PANTHER" id="PTHR14224:SF24">
    <property type="entry name" value="MELANOMA ANTIGEN PREFERENTIALLY EXPRESSED IN TUMORS"/>
    <property type="match status" value="1"/>
</dbReference>
<dbReference type="GO" id="GO:0005737">
    <property type="term" value="C:cytoplasm"/>
    <property type="evidence" value="ECO:0007669"/>
    <property type="project" value="TreeGrafter"/>
</dbReference>
<dbReference type="FunFam" id="3.80.10.10:FF:000354">
    <property type="entry name" value="Melanoma antigen preferentially expressed in tumors"/>
    <property type="match status" value="1"/>
</dbReference>
<accession>A0A6B0SAW8</accession>
<comment type="caution">
    <text evidence="3">The sequence shown here is derived from an EMBL/GenBank/DDBJ whole genome shotgun (WGS) entry which is preliminary data.</text>
</comment>
<keyword evidence="2" id="KW-0677">Repeat</keyword>
<keyword evidence="1" id="KW-0433">Leucine-rich repeat</keyword>
<dbReference type="InterPro" id="IPR032675">
    <property type="entry name" value="LRR_dom_sf"/>
</dbReference>
<evidence type="ECO:0000256" key="2">
    <source>
        <dbReference type="ARBA" id="ARBA00022737"/>
    </source>
</evidence>
<organism evidence="3 4">
    <name type="scientific">Bos mutus</name>
    <name type="common">wild yak</name>
    <dbReference type="NCBI Taxonomy" id="72004"/>
    <lineage>
        <taxon>Eukaryota</taxon>
        <taxon>Metazoa</taxon>
        <taxon>Chordata</taxon>
        <taxon>Craniata</taxon>
        <taxon>Vertebrata</taxon>
        <taxon>Euteleostomi</taxon>
        <taxon>Mammalia</taxon>
        <taxon>Eutheria</taxon>
        <taxon>Laurasiatheria</taxon>
        <taxon>Artiodactyla</taxon>
        <taxon>Ruminantia</taxon>
        <taxon>Pecora</taxon>
        <taxon>Bovidae</taxon>
        <taxon>Bovinae</taxon>
        <taxon>Bos</taxon>
    </lineage>
</organism>
<dbReference type="SUPFAM" id="SSF52047">
    <property type="entry name" value="RNI-like"/>
    <property type="match status" value="1"/>
</dbReference>
<name>A0A6B0SAW8_9CETA</name>
<dbReference type="InterPro" id="IPR050694">
    <property type="entry name" value="LRRC14/PRAME"/>
</dbReference>
<evidence type="ECO:0000313" key="3">
    <source>
        <dbReference type="EMBL" id="MXQ99151.1"/>
    </source>
</evidence>
<dbReference type="Gene3D" id="3.80.10.10">
    <property type="entry name" value="Ribonuclease Inhibitor"/>
    <property type="match status" value="1"/>
</dbReference>
<evidence type="ECO:0008006" key="5">
    <source>
        <dbReference type="Google" id="ProtNLM"/>
    </source>
</evidence>
<dbReference type="EMBL" id="VBQZ03000359">
    <property type="protein sequence ID" value="MXQ99151.1"/>
    <property type="molecule type" value="Genomic_DNA"/>
</dbReference>
<evidence type="ECO:0000256" key="1">
    <source>
        <dbReference type="ARBA" id="ARBA00022614"/>
    </source>
</evidence>
<dbReference type="PANTHER" id="PTHR14224">
    <property type="entry name" value="SIMILAR TO PREFERENTIALLY EXPRESSED ANTIGEN IN MELANOMA-LIKE 3"/>
    <property type="match status" value="1"/>
</dbReference>
<dbReference type="Proteomes" id="UP000322234">
    <property type="component" value="Unassembled WGS sequence"/>
</dbReference>
<evidence type="ECO:0000313" key="4">
    <source>
        <dbReference type="Proteomes" id="UP000322234"/>
    </source>
</evidence>
<keyword evidence="4" id="KW-1185">Reference proteome</keyword>
<proteinExistence type="predicted"/>